<dbReference type="EMBL" id="BAABRV010000001">
    <property type="protein sequence ID" value="GAA5531936.1"/>
    <property type="molecule type" value="Genomic_DNA"/>
</dbReference>
<dbReference type="Proteomes" id="UP001404956">
    <property type="component" value="Unassembled WGS sequence"/>
</dbReference>
<accession>A0ABP9XAP5</accession>
<organism evidence="2 3">
    <name type="scientific">Deinococcus aluminii</name>
    <dbReference type="NCBI Taxonomy" id="1656885"/>
    <lineage>
        <taxon>Bacteria</taxon>
        <taxon>Thermotogati</taxon>
        <taxon>Deinococcota</taxon>
        <taxon>Deinococci</taxon>
        <taxon>Deinococcales</taxon>
        <taxon>Deinococcaceae</taxon>
        <taxon>Deinococcus</taxon>
    </lineage>
</organism>
<sequence>MPPVTRPRRIGDLELAQDLEFHRREVRIERLGWAAMLLIVLAALLGLFGSGPLSEKRVQTPDGGLQVKYNRFARYMAPTELRLTFSPGAVRDGQVHVWLSREYLQHMQIQKIIPEPDSAQLEGNRLTYTFNALQNGQPGQIVFELQTEAIGRLRGAAGLAGASGNTQEVRFTSFIYP</sequence>
<gene>
    <name evidence="2" type="ORF">Dalu01_00313</name>
</gene>
<keyword evidence="1" id="KW-0472">Membrane</keyword>
<keyword evidence="3" id="KW-1185">Reference proteome</keyword>
<reference evidence="2 3" key="1">
    <citation type="submission" date="2024-02" db="EMBL/GenBank/DDBJ databases">
        <title>Deinococcus aluminii NBRC 112889.</title>
        <authorList>
            <person name="Ichikawa N."/>
            <person name="Katano-Makiyama Y."/>
            <person name="Hidaka K."/>
        </authorList>
    </citation>
    <scope>NUCLEOTIDE SEQUENCE [LARGE SCALE GENOMIC DNA]</scope>
    <source>
        <strain evidence="2 3">NBRC 112889</strain>
    </source>
</reference>
<evidence type="ECO:0000256" key="1">
    <source>
        <dbReference type="SAM" id="Phobius"/>
    </source>
</evidence>
<comment type="caution">
    <text evidence="2">The sequence shown here is derived from an EMBL/GenBank/DDBJ whole genome shotgun (WGS) entry which is preliminary data.</text>
</comment>
<keyword evidence="1" id="KW-1133">Transmembrane helix</keyword>
<name>A0ABP9XAP5_9DEIO</name>
<keyword evidence="1" id="KW-0812">Transmembrane</keyword>
<evidence type="ECO:0000313" key="3">
    <source>
        <dbReference type="Proteomes" id="UP001404956"/>
    </source>
</evidence>
<proteinExistence type="predicted"/>
<protein>
    <submittedName>
        <fullName evidence="2">Uncharacterized protein</fullName>
    </submittedName>
</protein>
<evidence type="ECO:0000313" key="2">
    <source>
        <dbReference type="EMBL" id="GAA5531936.1"/>
    </source>
</evidence>
<feature type="transmembrane region" description="Helical" evidence="1">
    <location>
        <begin position="31"/>
        <end position="49"/>
    </location>
</feature>